<reference evidence="1" key="1">
    <citation type="submission" date="2018-02" db="EMBL/GenBank/DDBJ databases">
        <title>Rhizophora mucronata_Transcriptome.</title>
        <authorList>
            <person name="Meera S.P."/>
            <person name="Sreeshan A."/>
            <person name="Augustine A."/>
        </authorList>
    </citation>
    <scope>NUCLEOTIDE SEQUENCE</scope>
    <source>
        <tissue evidence="1">Leaf</tissue>
    </source>
</reference>
<dbReference type="AlphaFoldDB" id="A0A2P2LJ03"/>
<name>A0A2P2LJ03_RHIMU</name>
<dbReference type="EMBL" id="GGEC01037474">
    <property type="protein sequence ID" value="MBX17958.1"/>
    <property type="molecule type" value="Transcribed_RNA"/>
</dbReference>
<accession>A0A2P2LJ03</accession>
<proteinExistence type="predicted"/>
<protein>
    <submittedName>
        <fullName evidence="1">Uncharacterized protein</fullName>
    </submittedName>
</protein>
<evidence type="ECO:0000313" key="1">
    <source>
        <dbReference type="EMBL" id="MBX17958.1"/>
    </source>
</evidence>
<sequence>MPACLEFNFKLAIKACLRA</sequence>
<organism evidence="1">
    <name type="scientific">Rhizophora mucronata</name>
    <name type="common">Asiatic mangrove</name>
    <dbReference type="NCBI Taxonomy" id="61149"/>
    <lineage>
        <taxon>Eukaryota</taxon>
        <taxon>Viridiplantae</taxon>
        <taxon>Streptophyta</taxon>
        <taxon>Embryophyta</taxon>
        <taxon>Tracheophyta</taxon>
        <taxon>Spermatophyta</taxon>
        <taxon>Magnoliopsida</taxon>
        <taxon>eudicotyledons</taxon>
        <taxon>Gunneridae</taxon>
        <taxon>Pentapetalae</taxon>
        <taxon>rosids</taxon>
        <taxon>fabids</taxon>
        <taxon>Malpighiales</taxon>
        <taxon>Rhizophoraceae</taxon>
        <taxon>Rhizophora</taxon>
    </lineage>
</organism>